<dbReference type="Pfam" id="PF13450">
    <property type="entry name" value="NAD_binding_8"/>
    <property type="match status" value="1"/>
</dbReference>
<dbReference type="InterPro" id="IPR036188">
    <property type="entry name" value="FAD/NAD-bd_sf"/>
</dbReference>
<comment type="caution">
    <text evidence="2">The sequence shown here is derived from an EMBL/GenBank/DDBJ whole genome shotgun (WGS) entry which is preliminary data.</text>
</comment>
<dbReference type="EMBL" id="QEAN01000398">
    <property type="protein sequence ID" value="TPX38474.1"/>
    <property type="molecule type" value="Genomic_DNA"/>
</dbReference>
<evidence type="ECO:0000256" key="1">
    <source>
        <dbReference type="SAM" id="MobiDB-lite"/>
    </source>
</evidence>
<dbReference type="SUPFAM" id="SSF51905">
    <property type="entry name" value="FAD/NAD(P)-binding domain"/>
    <property type="match status" value="1"/>
</dbReference>
<protein>
    <recommendedName>
        <fullName evidence="4">Amine oxidase domain-containing protein</fullName>
    </recommendedName>
</protein>
<sequence length="124" mass="13191">MKPAITVIGAGISGLAAAERLEVSQFTVTVFDKGRAPEGRCATRRIKNLLFDTGVQHISASTNSQTLHAADTIYTPPTDAPRINAQTIKPKHSMPTSSDGPVPQSVSMLQKGTHANRIPPYGIN</sequence>
<evidence type="ECO:0000313" key="2">
    <source>
        <dbReference type="EMBL" id="TPX38474.1"/>
    </source>
</evidence>
<dbReference type="AlphaFoldDB" id="A0A507CJR3"/>
<keyword evidence="3" id="KW-1185">Reference proteome</keyword>
<feature type="region of interest" description="Disordered" evidence="1">
    <location>
        <begin position="73"/>
        <end position="124"/>
    </location>
</feature>
<dbReference type="Proteomes" id="UP000317494">
    <property type="component" value="Unassembled WGS sequence"/>
</dbReference>
<proteinExistence type="predicted"/>
<accession>A0A507CJR3</accession>
<reference evidence="2 3" key="1">
    <citation type="journal article" date="2019" name="Sci. Rep.">
        <title>Comparative genomics of chytrid fungi reveal insights into the obligate biotrophic and pathogenic lifestyle of Synchytrium endobioticum.</title>
        <authorList>
            <person name="van de Vossenberg B.T.L.H."/>
            <person name="Warris S."/>
            <person name="Nguyen H.D.T."/>
            <person name="van Gent-Pelzer M.P.E."/>
            <person name="Joly D.L."/>
            <person name="van de Geest H.C."/>
            <person name="Bonants P.J.M."/>
            <person name="Smith D.S."/>
            <person name="Levesque C.A."/>
            <person name="van der Lee T.A.J."/>
        </authorList>
    </citation>
    <scope>NUCLEOTIDE SEQUENCE [LARGE SCALE GENOMIC DNA]</scope>
    <source>
        <strain evidence="2 3">MB42</strain>
    </source>
</reference>
<dbReference type="VEuPathDB" id="FungiDB:SeMB42_g06721"/>
<dbReference type="PANTHER" id="PTHR16128:SF5">
    <property type="entry name" value="FAD_NAD(P)-BINDING OXIDOREDUCTASE FAMILY PROTEIN"/>
    <property type="match status" value="1"/>
</dbReference>
<evidence type="ECO:0008006" key="4">
    <source>
        <dbReference type="Google" id="ProtNLM"/>
    </source>
</evidence>
<organism evidence="2 3">
    <name type="scientific">Synchytrium endobioticum</name>
    <dbReference type="NCBI Taxonomy" id="286115"/>
    <lineage>
        <taxon>Eukaryota</taxon>
        <taxon>Fungi</taxon>
        <taxon>Fungi incertae sedis</taxon>
        <taxon>Chytridiomycota</taxon>
        <taxon>Chytridiomycota incertae sedis</taxon>
        <taxon>Chytridiomycetes</taxon>
        <taxon>Synchytriales</taxon>
        <taxon>Synchytriaceae</taxon>
        <taxon>Synchytrium</taxon>
    </lineage>
</organism>
<feature type="compositionally biased region" description="Polar residues" evidence="1">
    <location>
        <begin position="94"/>
        <end position="110"/>
    </location>
</feature>
<name>A0A507CJR3_9FUNG</name>
<dbReference type="PANTHER" id="PTHR16128">
    <property type="entry name" value="FAD/NAD(P)-BINDING OXIDOREDUCTASE FAMILY PROTEIN"/>
    <property type="match status" value="1"/>
</dbReference>
<gene>
    <name evidence="2" type="ORF">SeMB42_g06721</name>
</gene>
<dbReference type="Gene3D" id="3.50.50.60">
    <property type="entry name" value="FAD/NAD(P)-binding domain"/>
    <property type="match status" value="1"/>
</dbReference>
<evidence type="ECO:0000313" key="3">
    <source>
        <dbReference type="Proteomes" id="UP000317494"/>
    </source>
</evidence>